<feature type="transmembrane region" description="Helical" evidence="1">
    <location>
        <begin position="42"/>
        <end position="60"/>
    </location>
</feature>
<evidence type="ECO:0000313" key="2">
    <source>
        <dbReference type="EMBL" id="OOQ57704.1"/>
    </source>
</evidence>
<dbReference type="STRING" id="1792845.BC343_12975"/>
<keyword evidence="1" id="KW-0472">Membrane</keyword>
<dbReference type="AlphaFoldDB" id="A0A1S9P9P9"/>
<dbReference type="RefSeq" id="WP_078350301.1">
    <property type="nucleotide sequence ID" value="NZ_MBTF01000035.1"/>
</dbReference>
<keyword evidence="3" id="KW-1185">Reference proteome</keyword>
<reference evidence="2 3" key="1">
    <citation type="submission" date="2016-07" db="EMBL/GenBank/DDBJ databases">
        <title>Genomic analysis of zinc-resistant bacterium Mucilaginibacter pedocola TBZ30.</title>
        <authorList>
            <person name="Huang J."/>
            <person name="Tang J."/>
        </authorList>
    </citation>
    <scope>NUCLEOTIDE SEQUENCE [LARGE SCALE GENOMIC DNA]</scope>
    <source>
        <strain evidence="2 3">TBZ30</strain>
    </source>
</reference>
<keyword evidence="1" id="KW-0812">Transmembrane</keyword>
<feature type="transmembrane region" description="Helical" evidence="1">
    <location>
        <begin position="18"/>
        <end position="36"/>
    </location>
</feature>
<keyword evidence="1" id="KW-1133">Transmembrane helix</keyword>
<proteinExistence type="predicted"/>
<comment type="caution">
    <text evidence="2">The sequence shown here is derived from an EMBL/GenBank/DDBJ whole genome shotgun (WGS) entry which is preliminary data.</text>
</comment>
<organism evidence="2 3">
    <name type="scientific">Mucilaginibacter pedocola</name>
    <dbReference type="NCBI Taxonomy" id="1792845"/>
    <lineage>
        <taxon>Bacteria</taxon>
        <taxon>Pseudomonadati</taxon>
        <taxon>Bacteroidota</taxon>
        <taxon>Sphingobacteriia</taxon>
        <taxon>Sphingobacteriales</taxon>
        <taxon>Sphingobacteriaceae</taxon>
        <taxon>Mucilaginibacter</taxon>
    </lineage>
</organism>
<sequence length="159" mass="18500">MDAGQVIVINSDLDKFKLAQGWAVLIVTLTVPWLVLLIQPGWGTATFILFTNLIFAAIAVNRELSLKFVIDTESQVMIHYRRRLWAEQTPVTINLRDAYAKLYTVNDRGNKFWELAIIDKSQQNKKIILTEFKSGYHERDIRHVWLTLKELGVEYSYKE</sequence>
<dbReference type="EMBL" id="MBTF01000035">
    <property type="protein sequence ID" value="OOQ57704.1"/>
    <property type="molecule type" value="Genomic_DNA"/>
</dbReference>
<protein>
    <submittedName>
        <fullName evidence="2">Uncharacterized protein</fullName>
    </submittedName>
</protein>
<name>A0A1S9P9P9_9SPHI</name>
<dbReference type="Proteomes" id="UP000189739">
    <property type="component" value="Unassembled WGS sequence"/>
</dbReference>
<evidence type="ECO:0000256" key="1">
    <source>
        <dbReference type="SAM" id="Phobius"/>
    </source>
</evidence>
<accession>A0A1S9P9P9</accession>
<evidence type="ECO:0000313" key="3">
    <source>
        <dbReference type="Proteomes" id="UP000189739"/>
    </source>
</evidence>
<gene>
    <name evidence="2" type="ORF">BC343_12975</name>
</gene>